<accession>A0A6C0KQW6</accession>
<keyword evidence="1" id="KW-0472">Membrane</keyword>
<protein>
    <submittedName>
        <fullName evidence="2">Uncharacterized protein</fullName>
    </submittedName>
</protein>
<reference evidence="2" key="1">
    <citation type="journal article" date="2020" name="Nature">
        <title>Giant virus diversity and host interactions through global metagenomics.</title>
        <authorList>
            <person name="Schulz F."/>
            <person name="Roux S."/>
            <person name="Paez-Espino D."/>
            <person name="Jungbluth S."/>
            <person name="Walsh D.A."/>
            <person name="Denef V.J."/>
            <person name="McMahon K.D."/>
            <person name="Konstantinidis K.T."/>
            <person name="Eloe-Fadrosh E.A."/>
            <person name="Kyrpides N.C."/>
            <person name="Woyke T."/>
        </authorList>
    </citation>
    <scope>NUCLEOTIDE SEQUENCE</scope>
    <source>
        <strain evidence="2">GVMAG-S-3300013014-104</strain>
    </source>
</reference>
<dbReference type="EMBL" id="MN740944">
    <property type="protein sequence ID" value="QHU19107.1"/>
    <property type="molecule type" value="Genomic_DNA"/>
</dbReference>
<dbReference type="AlphaFoldDB" id="A0A6C0KQW6"/>
<keyword evidence="1" id="KW-1133">Transmembrane helix</keyword>
<evidence type="ECO:0000256" key="1">
    <source>
        <dbReference type="SAM" id="Phobius"/>
    </source>
</evidence>
<organism evidence="2">
    <name type="scientific">viral metagenome</name>
    <dbReference type="NCBI Taxonomy" id="1070528"/>
    <lineage>
        <taxon>unclassified sequences</taxon>
        <taxon>metagenomes</taxon>
        <taxon>organismal metagenomes</taxon>
    </lineage>
</organism>
<keyword evidence="1" id="KW-0812">Transmembrane</keyword>
<proteinExistence type="predicted"/>
<name>A0A6C0KQW6_9ZZZZ</name>
<sequence length="159" mass="18696">MQFNEGISNKSQQFEEKINNIEKQFFSALDDFKKYYVYYNKNPEVNEFQNYYANSKGQLQTMSKDLFVTTNDINKNIELLGNEMKIVDIELRNEKKINGEMMKIYGNLQGTKNGSEILIDDSKEEYNKQYYYNYELIGGIIIVGILLGTIFSKQQQQNK</sequence>
<feature type="transmembrane region" description="Helical" evidence="1">
    <location>
        <begin position="131"/>
        <end position="151"/>
    </location>
</feature>
<evidence type="ECO:0000313" key="2">
    <source>
        <dbReference type="EMBL" id="QHU19107.1"/>
    </source>
</evidence>